<keyword evidence="3" id="KW-1185">Reference proteome</keyword>
<reference evidence="2 3" key="1">
    <citation type="submission" date="2020-03" db="EMBL/GenBank/DDBJ databases">
        <title>Chryseoglobus sp. isolated from a deep-sea seamount.</title>
        <authorList>
            <person name="Zhang D.-C."/>
        </authorList>
    </citation>
    <scope>NUCLEOTIDE SEQUENCE [LARGE SCALE GENOMIC DNA]</scope>
    <source>
        <strain evidence="2 3">KN1116</strain>
    </source>
</reference>
<dbReference type="Gene3D" id="3.30.30.40">
    <property type="match status" value="1"/>
</dbReference>
<dbReference type="EMBL" id="VIKT02000003">
    <property type="protein sequence ID" value="NHF62129.1"/>
    <property type="molecule type" value="Genomic_DNA"/>
</dbReference>
<dbReference type="PANTHER" id="PTHR13707">
    <property type="entry name" value="KETOACID-COENZYME A TRANSFERASE"/>
    <property type="match status" value="1"/>
</dbReference>
<evidence type="ECO:0000313" key="3">
    <source>
        <dbReference type="Proteomes" id="UP000818266"/>
    </source>
</evidence>
<evidence type="ECO:0000313" key="2">
    <source>
        <dbReference type="EMBL" id="NHF62129.1"/>
    </source>
</evidence>
<dbReference type="AlphaFoldDB" id="A0A9E5JKQ6"/>
<sequence length="272" mass="28683">MTIGIGGWGSRRKPLSLVRAVVRSGAQDLTIVSFGGPDVGILSATGQATTVIHGFVSLDSVAIDPHFAARREAGTISSIEWDEAMLVAGLRAAARRLPFEVVRSGVGSDAVERDPSLRTIASPYGDGEELLAVPAVPLDLALIHLDRADETGNVQLLGPDLFFDDLFVDAAQTAIVSVEEIVPRGKLATTEALSSIVLTRASVDHLVLAPGGAGFTAHPPYAERDEALQSHYVDAARDPQAWAAFATQFLTVSDEQYRASVTAFARNVAGAQ</sequence>
<name>A0A9E5JKQ6_9MICO</name>
<evidence type="ECO:0000256" key="1">
    <source>
        <dbReference type="ARBA" id="ARBA00022679"/>
    </source>
</evidence>
<dbReference type="OrthoDB" id="3742129at2"/>
<keyword evidence="1 2" id="KW-0808">Transferase</keyword>
<dbReference type="Gene3D" id="3.40.1080.10">
    <property type="entry name" value="Glutaconate Coenzyme A-transferase"/>
    <property type="match status" value="1"/>
</dbReference>
<dbReference type="PANTHER" id="PTHR13707:SF60">
    <property type="entry name" value="ACETATE COA-TRANSFERASE SUBUNIT ALPHA"/>
    <property type="match status" value="1"/>
</dbReference>
<dbReference type="SUPFAM" id="SSF100950">
    <property type="entry name" value="NagB/RpiA/CoA transferase-like"/>
    <property type="match status" value="1"/>
</dbReference>
<dbReference type="GO" id="GO:0008410">
    <property type="term" value="F:CoA-transferase activity"/>
    <property type="evidence" value="ECO:0007669"/>
    <property type="project" value="InterPro"/>
</dbReference>
<protein>
    <submittedName>
        <fullName evidence="2">CoA transferase subunit A</fullName>
    </submittedName>
</protein>
<accession>A0A9E5JKQ6</accession>
<dbReference type="InterPro" id="IPR004165">
    <property type="entry name" value="CoA_trans_fam_I"/>
</dbReference>
<proteinExistence type="predicted"/>
<gene>
    <name evidence="2" type="ORF">FK219_002555</name>
</gene>
<dbReference type="InterPro" id="IPR037171">
    <property type="entry name" value="NagB/RpiA_transferase-like"/>
</dbReference>
<dbReference type="SMART" id="SM00882">
    <property type="entry name" value="CoA_trans"/>
    <property type="match status" value="1"/>
</dbReference>
<dbReference type="Proteomes" id="UP000818266">
    <property type="component" value="Unassembled WGS sequence"/>
</dbReference>
<organism evidence="2 3">
    <name type="scientific">Microcella pacifica</name>
    <dbReference type="NCBI Taxonomy" id="2591847"/>
    <lineage>
        <taxon>Bacteria</taxon>
        <taxon>Bacillati</taxon>
        <taxon>Actinomycetota</taxon>
        <taxon>Actinomycetes</taxon>
        <taxon>Micrococcales</taxon>
        <taxon>Microbacteriaceae</taxon>
        <taxon>Microcella</taxon>
    </lineage>
</organism>
<comment type="caution">
    <text evidence="2">The sequence shown here is derived from an EMBL/GenBank/DDBJ whole genome shotgun (WGS) entry which is preliminary data.</text>
</comment>
<dbReference type="Pfam" id="PF01144">
    <property type="entry name" value="CoA_trans"/>
    <property type="match status" value="1"/>
</dbReference>